<evidence type="ECO:0000256" key="4">
    <source>
        <dbReference type="ARBA" id="ARBA00023136"/>
    </source>
</evidence>
<reference evidence="7" key="1">
    <citation type="submission" date="2020-05" db="EMBL/GenBank/DDBJ databases">
        <title>Fertoebacter nigrum gen. nov., sp. nov., a new member of the family Rhodobacteraceae.</title>
        <authorList>
            <person name="Szuroczki S."/>
            <person name="Abbaszade G."/>
            <person name="Buni D."/>
            <person name="Schumann P."/>
            <person name="Toth E."/>
        </authorList>
    </citation>
    <scope>NUCLEOTIDE SEQUENCE</scope>
    <source>
        <strain evidence="7">RG-N-1a</strain>
    </source>
</reference>
<keyword evidence="5" id="KW-0998">Cell outer membrane</keyword>
<keyword evidence="4" id="KW-0472">Membrane</keyword>
<comment type="subcellular location">
    <subcellularLocation>
        <location evidence="1">Cell outer membrane</location>
    </subcellularLocation>
</comment>
<evidence type="ECO:0000256" key="5">
    <source>
        <dbReference type="ARBA" id="ARBA00023237"/>
    </source>
</evidence>
<evidence type="ECO:0000256" key="2">
    <source>
        <dbReference type="ARBA" id="ARBA00005722"/>
    </source>
</evidence>
<dbReference type="InterPro" id="IPR010583">
    <property type="entry name" value="MipA"/>
</dbReference>
<keyword evidence="8" id="KW-1185">Reference proteome</keyword>
<dbReference type="Pfam" id="PF06629">
    <property type="entry name" value="MipA"/>
    <property type="match status" value="1"/>
</dbReference>
<evidence type="ECO:0000256" key="1">
    <source>
        <dbReference type="ARBA" id="ARBA00004442"/>
    </source>
</evidence>
<name>A0A8X8KNH5_9RHOB</name>
<dbReference type="PANTHER" id="PTHR38776:SF1">
    <property type="entry name" value="MLTA-INTERACTING PROTEIN-RELATED"/>
    <property type="match status" value="1"/>
</dbReference>
<feature type="chain" id="PRO_5036493916" evidence="6">
    <location>
        <begin position="28"/>
        <end position="259"/>
    </location>
</feature>
<dbReference type="RefSeq" id="WP_152825492.1">
    <property type="nucleotide sequence ID" value="NZ_WHUT02000006.1"/>
</dbReference>
<comment type="caution">
    <text evidence="7">The sequence shown here is derived from an EMBL/GenBank/DDBJ whole genome shotgun (WGS) entry which is preliminary data.</text>
</comment>
<dbReference type="GO" id="GO:0009279">
    <property type="term" value="C:cell outer membrane"/>
    <property type="evidence" value="ECO:0007669"/>
    <property type="project" value="UniProtKB-SubCell"/>
</dbReference>
<keyword evidence="3 6" id="KW-0732">Signal</keyword>
<sequence>MTTSRTLRGSLALAVCVAALQPAQTLAQEGGLRGGSFTVGLFGFQGDTAYGFTETAAVPFVEYENDHFKIGVPSVDVKLPWISSEQLSFGLTVDFFGGEGGYEAGDAPILNGMADRDGGVWAGATMGWRSDLVDLSFAAMTDVTGDSDGSSFKLEASRSFVAWDRLMITPKLAAVWLDDNAVDYYYGVRAGEATASRAQYSGSSTVNVEGGITFGYMLAERHMLLLDLGVTKLGSGIADSPIVVDDMLTKVGLGYVFKF</sequence>
<comment type="similarity">
    <text evidence="2">Belongs to the MipA/OmpV family.</text>
</comment>
<protein>
    <submittedName>
        <fullName evidence="7">MipA/OmpV family protein</fullName>
    </submittedName>
</protein>
<evidence type="ECO:0000313" key="7">
    <source>
        <dbReference type="EMBL" id="NUB45005.1"/>
    </source>
</evidence>
<feature type="signal peptide" evidence="6">
    <location>
        <begin position="1"/>
        <end position="27"/>
    </location>
</feature>
<accession>A0A8X8KNH5</accession>
<dbReference type="AlphaFoldDB" id="A0A8X8KNH5"/>
<evidence type="ECO:0000256" key="3">
    <source>
        <dbReference type="ARBA" id="ARBA00022729"/>
    </source>
</evidence>
<dbReference type="EMBL" id="WHUT02000006">
    <property type="protein sequence ID" value="NUB45005.1"/>
    <property type="molecule type" value="Genomic_DNA"/>
</dbReference>
<gene>
    <name evidence="7" type="ORF">GEU84_011455</name>
</gene>
<proteinExistence type="inferred from homology"/>
<dbReference type="PANTHER" id="PTHR38776">
    <property type="entry name" value="MLTA-INTERACTING PROTEIN-RELATED"/>
    <property type="match status" value="1"/>
</dbReference>
<dbReference type="Proteomes" id="UP000484076">
    <property type="component" value="Unassembled WGS sequence"/>
</dbReference>
<evidence type="ECO:0000256" key="6">
    <source>
        <dbReference type="SAM" id="SignalP"/>
    </source>
</evidence>
<organism evidence="7 8">
    <name type="scientific">Fertoeibacter niger</name>
    <dbReference type="NCBI Taxonomy" id="2656921"/>
    <lineage>
        <taxon>Bacteria</taxon>
        <taxon>Pseudomonadati</taxon>
        <taxon>Pseudomonadota</taxon>
        <taxon>Alphaproteobacteria</taxon>
        <taxon>Rhodobacterales</taxon>
        <taxon>Paracoccaceae</taxon>
        <taxon>Fertoeibacter</taxon>
    </lineage>
</organism>
<evidence type="ECO:0000313" key="8">
    <source>
        <dbReference type="Proteomes" id="UP000484076"/>
    </source>
</evidence>